<dbReference type="AlphaFoldDB" id="A0A974WGE1"/>
<dbReference type="CDD" id="cd22231">
    <property type="entry name" value="RHH_NikR_HicB-like"/>
    <property type="match status" value="1"/>
</dbReference>
<keyword evidence="2" id="KW-1185">Reference proteome</keyword>
<evidence type="ECO:0000313" key="2">
    <source>
        <dbReference type="Proteomes" id="UP000662783"/>
    </source>
</evidence>
<dbReference type="KEGG" id="fuv:JR347_13910"/>
<sequence length="78" mass="9005">MNISVYLPDSLKNRFDSYVKKKGMTTNGAIRKAVELLLKQESNKKWGNWINKLDSGDSDFPSIEEIRKDLNSPKENLF</sequence>
<protein>
    <recommendedName>
        <fullName evidence="3">Ribbon-helix-helix protein, CopG family</fullName>
    </recommendedName>
</protein>
<evidence type="ECO:0008006" key="3">
    <source>
        <dbReference type="Google" id="ProtNLM"/>
    </source>
</evidence>
<dbReference type="Proteomes" id="UP000662783">
    <property type="component" value="Chromosome"/>
</dbReference>
<dbReference type="RefSeq" id="WP_205721196.1">
    <property type="nucleotide sequence ID" value="NZ_CP070608.1"/>
</dbReference>
<organism evidence="1 2">
    <name type="scientific">Fulvivirga lutea</name>
    <dbReference type="NCBI Taxonomy" id="2810512"/>
    <lineage>
        <taxon>Bacteria</taxon>
        <taxon>Pseudomonadati</taxon>
        <taxon>Bacteroidota</taxon>
        <taxon>Cytophagia</taxon>
        <taxon>Cytophagales</taxon>
        <taxon>Fulvivirgaceae</taxon>
        <taxon>Fulvivirga</taxon>
    </lineage>
</organism>
<dbReference type="EMBL" id="CP070608">
    <property type="protein sequence ID" value="QSE96682.1"/>
    <property type="molecule type" value="Genomic_DNA"/>
</dbReference>
<evidence type="ECO:0000313" key="1">
    <source>
        <dbReference type="EMBL" id="QSE96682.1"/>
    </source>
</evidence>
<name>A0A974WGE1_9BACT</name>
<gene>
    <name evidence="1" type="ORF">JR347_13910</name>
</gene>
<proteinExistence type="predicted"/>
<reference evidence="1" key="1">
    <citation type="submission" date="2021-02" db="EMBL/GenBank/DDBJ databases">
        <title>Fulvivirga sp. S481 isolated from sea water.</title>
        <authorList>
            <person name="Bae S.S."/>
            <person name="Baek K."/>
        </authorList>
    </citation>
    <scope>NUCLEOTIDE SEQUENCE</scope>
    <source>
        <strain evidence="1">S481</strain>
    </source>
</reference>
<accession>A0A974WGE1</accession>